<dbReference type="KEGG" id="bfu:BCIN_08g06810"/>
<reference evidence="2 3" key="2">
    <citation type="journal article" date="2012" name="Eukaryot. Cell">
        <title>Genome update of Botrytis cinerea strains B05.10 and T4.</title>
        <authorList>
            <person name="Staats M."/>
            <person name="van Kan J.A."/>
        </authorList>
    </citation>
    <scope>NUCLEOTIDE SEQUENCE [LARGE SCALE GENOMIC DNA]</scope>
    <source>
        <strain evidence="2 3">B05.10</strain>
    </source>
</reference>
<dbReference type="EMBL" id="CP009812">
    <property type="protein sequence ID" value="ATZ53070.1"/>
    <property type="molecule type" value="Genomic_DNA"/>
</dbReference>
<feature type="compositionally biased region" description="Acidic residues" evidence="1">
    <location>
        <begin position="428"/>
        <end position="439"/>
    </location>
</feature>
<feature type="compositionally biased region" description="Basic and acidic residues" evidence="1">
    <location>
        <begin position="406"/>
        <end position="416"/>
    </location>
</feature>
<feature type="compositionally biased region" description="Basic residues" evidence="1">
    <location>
        <begin position="12"/>
        <end position="29"/>
    </location>
</feature>
<feature type="region of interest" description="Disordered" evidence="1">
    <location>
        <begin position="1"/>
        <end position="88"/>
    </location>
</feature>
<dbReference type="OrthoDB" id="3532066at2759"/>
<sequence>MVRPAKEGNPKKSMRGVKSTKKTAQKTTKRTLPESDNDELPQKKKSRRSRRLDLDESEDEGEHSKGNTSNNENTNCESRDSENEEDEDWRPEFFYNQDIHDAIDHHWSARDEAILKASTLEEITLWRKCLQFHQRPPGDFLPRSQGVTTVASNIEFGSTEIPNTNWATSVCAKLSKLILLPPFREVCKGSHRFLIYCVLLAISTRLGHKASDPGLDRCRDNRYYSVFDCIESLHDDHGHPLSIQLSKAMEDQIKDSLQAEGFYNLPAYWEFSKCIPKVIGRKNKAKNQTDLVGRADLIAIADAWDMFAKKEENFMLLTVDQISNLYGHITNSKMTTKSILQIKKLWIVKGRMEQVQIRRDLSPEIRGSPDIDDEDDTLGQPRISAFHPIFNNKVPKAVDIHQDQFPSDRFHMERRPKTTPCGVSVIQEEPDEEQADESGDGSTTLMQKTWTEDGQFTGLGSKARLKAWREKRRTD</sequence>
<gene>
    <name evidence="2" type="ORF">BCIN_08g06810</name>
</gene>
<evidence type="ECO:0000313" key="2">
    <source>
        <dbReference type="EMBL" id="ATZ53070.1"/>
    </source>
</evidence>
<evidence type="ECO:0000313" key="3">
    <source>
        <dbReference type="Proteomes" id="UP000001798"/>
    </source>
</evidence>
<proteinExistence type="predicted"/>
<dbReference type="AlphaFoldDB" id="A0A384JRD1"/>
<name>A0A384JRD1_BOTFB</name>
<feature type="compositionally biased region" description="Basic residues" evidence="1">
    <location>
        <begin position="463"/>
        <end position="475"/>
    </location>
</feature>
<organism evidence="2 3">
    <name type="scientific">Botryotinia fuckeliana (strain B05.10)</name>
    <name type="common">Noble rot fungus</name>
    <name type="synonym">Botrytis cinerea</name>
    <dbReference type="NCBI Taxonomy" id="332648"/>
    <lineage>
        <taxon>Eukaryota</taxon>
        <taxon>Fungi</taxon>
        <taxon>Dikarya</taxon>
        <taxon>Ascomycota</taxon>
        <taxon>Pezizomycotina</taxon>
        <taxon>Leotiomycetes</taxon>
        <taxon>Helotiales</taxon>
        <taxon>Sclerotiniaceae</taxon>
        <taxon>Botrytis</taxon>
    </lineage>
</organism>
<dbReference type="Proteomes" id="UP000001798">
    <property type="component" value="Chromosome 8"/>
</dbReference>
<reference evidence="2 3" key="1">
    <citation type="journal article" date="2011" name="PLoS Genet.">
        <title>Genomic analysis of the necrotrophic fungal pathogens Sclerotinia sclerotiorum and Botrytis cinerea.</title>
        <authorList>
            <person name="Amselem J."/>
            <person name="Cuomo C.A."/>
            <person name="van Kan J.A."/>
            <person name="Viaud M."/>
            <person name="Benito E.P."/>
            <person name="Couloux A."/>
            <person name="Coutinho P.M."/>
            <person name="de Vries R.P."/>
            <person name="Dyer P.S."/>
            <person name="Fillinger S."/>
            <person name="Fournier E."/>
            <person name="Gout L."/>
            <person name="Hahn M."/>
            <person name="Kohn L."/>
            <person name="Lapalu N."/>
            <person name="Plummer K.M."/>
            <person name="Pradier J.M."/>
            <person name="Quevillon E."/>
            <person name="Sharon A."/>
            <person name="Simon A."/>
            <person name="ten Have A."/>
            <person name="Tudzynski B."/>
            <person name="Tudzynski P."/>
            <person name="Wincker P."/>
            <person name="Andrew M."/>
            <person name="Anthouard V."/>
            <person name="Beever R.E."/>
            <person name="Beffa R."/>
            <person name="Benoit I."/>
            <person name="Bouzid O."/>
            <person name="Brault B."/>
            <person name="Chen Z."/>
            <person name="Choquer M."/>
            <person name="Collemare J."/>
            <person name="Cotton P."/>
            <person name="Danchin E.G."/>
            <person name="Da Silva C."/>
            <person name="Gautier A."/>
            <person name="Giraud C."/>
            <person name="Giraud T."/>
            <person name="Gonzalez C."/>
            <person name="Grossetete S."/>
            <person name="Guldener U."/>
            <person name="Henrissat B."/>
            <person name="Howlett B.J."/>
            <person name="Kodira C."/>
            <person name="Kretschmer M."/>
            <person name="Lappartient A."/>
            <person name="Leroch M."/>
            <person name="Levis C."/>
            <person name="Mauceli E."/>
            <person name="Neuveglise C."/>
            <person name="Oeser B."/>
            <person name="Pearson M."/>
            <person name="Poulain J."/>
            <person name="Poussereau N."/>
            <person name="Quesneville H."/>
            <person name="Rascle C."/>
            <person name="Schumacher J."/>
            <person name="Segurens B."/>
            <person name="Sexton A."/>
            <person name="Silva E."/>
            <person name="Sirven C."/>
            <person name="Soanes D.M."/>
            <person name="Talbot N.J."/>
            <person name="Templeton M."/>
            <person name="Yandava C."/>
            <person name="Yarden O."/>
            <person name="Zeng Q."/>
            <person name="Rollins J.A."/>
            <person name="Lebrun M.H."/>
            <person name="Dickman M."/>
        </authorList>
    </citation>
    <scope>NUCLEOTIDE SEQUENCE [LARGE SCALE GENOMIC DNA]</scope>
    <source>
        <strain evidence="2 3">B05.10</strain>
    </source>
</reference>
<protein>
    <submittedName>
        <fullName evidence="2">Uncharacterized protein</fullName>
    </submittedName>
</protein>
<dbReference type="VEuPathDB" id="FungiDB:Bcin08g06810"/>
<feature type="compositionally biased region" description="Polar residues" evidence="1">
    <location>
        <begin position="440"/>
        <end position="454"/>
    </location>
</feature>
<feature type="compositionally biased region" description="Low complexity" evidence="1">
    <location>
        <begin position="67"/>
        <end position="76"/>
    </location>
</feature>
<feature type="region of interest" description="Disordered" evidence="1">
    <location>
        <begin position="406"/>
        <end position="475"/>
    </location>
</feature>
<keyword evidence="3" id="KW-1185">Reference proteome</keyword>
<evidence type="ECO:0000256" key="1">
    <source>
        <dbReference type="SAM" id="MobiDB-lite"/>
    </source>
</evidence>
<reference evidence="2 3" key="3">
    <citation type="journal article" date="2017" name="Mol. Plant Pathol.">
        <title>A gapless genome sequence of the fungus Botrytis cinerea.</title>
        <authorList>
            <person name="Van Kan J.A."/>
            <person name="Stassen J.H."/>
            <person name="Mosbach A."/>
            <person name="Van Der Lee T.A."/>
            <person name="Faino L."/>
            <person name="Farmer A.D."/>
            <person name="Papasotiriou D.G."/>
            <person name="Zhou S."/>
            <person name="Seidl M.F."/>
            <person name="Cottam E."/>
            <person name="Edel D."/>
            <person name="Hahn M."/>
            <person name="Schwartz D.C."/>
            <person name="Dietrich R.A."/>
            <person name="Widdison S."/>
            <person name="Scalliet G."/>
        </authorList>
    </citation>
    <scope>NUCLEOTIDE SEQUENCE [LARGE SCALE GENOMIC DNA]</scope>
    <source>
        <strain evidence="2 3">B05.10</strain>
    </source>
</reference>
<dbReference type="GeneID" id="5430160"/>
<feature type="compositionally biased region" description="Basic and acidic residues" evidence="1">
    <location>
        <begin position="1"/>
        <end position="10"/>
    </location>
</feature>
<dbReference type="RefSeq" id="XP_001549679.1">
    <property type="nucleotide sequence ID" value="XM_001549629.2"/>
</dbReference>
<accession>A0A384JRD1</accession>